<name>A0A1F7I2M4_9BACT</name>
<keyword evidence="1" id="KW-0328">Glycosyltransferase</keyword>
<evidence type="ECO:0000259" key="4">
    <source>
        <dbReference type="Pfam" id="PF04101"/>
    </source>
</evidence>
<feature type="domain" description="Glycosyl transferase family 28 C-terminal" evidence="4">
    <location>
        <begin position="188"/>
        <end position="336"/>
    </location>
</feature>
<feature type="domain" description="Glycosyltransferase family 28 N-terminal" evidence="3">
    <location>
        <begin position="6"/>
        <end position="147"/>
    </location>
</feature>
<dbReference type="Gene3D" id="3.40.50.2000">
    <property type="entry name" value="Glycogen Phosphorylase B"/>
    <property type="match status" value="2"/>
</dbReference>
<proteinExistence type="predicted"/>
<evidence type="ECO:0000256" key="2">
    <source>
        <dbReference type="ARBA" id="ARBA00022679"/>
    </source>
</evidence>
<dbReference type="InterPro" id="IPR004276">
    <property type="entry name" value="GlycoTrans_28_N"/>
</dbReference>
<dbReference type="SUPFAM" id="SSF53756">
    <property type="entry name" value="UDP-Glycosyltransferase/glycogen phosphorylase"/>
    <property type="match status" value="1"/>
</dbReference>
<dbReference type="GO" id="GO:1901137">
    <property type="term" value="P:carbohydrate derivative biosynthetic process"/>
    <property type="evidence" value="ECO:0007669"/>
    <property type="project" value="UniProtKB-ARBA"/>
</dbReference>
<dbReference type="PANTHER" id="PTHR21015:SF22">
    <property type="entry name" value="GLYCOSYLTRANSFERASE"/>
    <property type="match status" value="1"/>
</dbReference>
<dbReference type="PANTHER" id="PTHR21015">
    <property type="entry name" value="UDP-N-ACETYLGLUCOSAMINE--N-ACETYLMURAMYL-(PENTAPEPTIDE) PYROPHOSPHORYL-UNDECAPRENOL N-ACETYLGLUCOSAMINE TRANSFERASE 1"/>
    <property type="match status" value="1"/>
</dbReference>
<evidence type="ECO:0000313" key="6">
    <source>
        <dbReference type="Proteomes" id="UP000176803"/>
    </source>
</evidence>
<evidence type="ECO:0008006" key="7">
    <source>
        <dbReference type="Google" id="ProtNLM"/>
    </source>
</evidence>
<dbReference type="InterPro" id="IPR007235">
    <property type="entry name" value="Glyco_trans_28_C"/>
</dbReference>
<dbReference type="Proteomes" id="UP000176803">
    <property type="component" value="Unassembled WGS sequence"/>
</dbReference>
<accession>A0A1F7I2M4</accession>
<keyword evidence="2" id="KW-0808">Transferase</keyword>
<comment type="caution">
    <text evidence="5">The sequence shown here is derived from an EMBL/GenBank/DDBJ whole genome shotgun (WGS) entry which is preliminary data.</text>
</comment>
<dbReference type="Pfam" id="PF03033">
    <property type="entry name" value="Glyco_transf_28"/>
    <property type="match status" value="1"/>
</dbReference>
<dbReference type="GO" id="GO:0016758">
    <property type="term" value="F:hexosyltransferase activity"/>
    <property type="evidence" value="ECO:0007669"/>
    <property type="project" value="InterPro"/>
</dbReference>
<dbReference type="GO" id="GO:0005975">
    <property type="term" value="P:carbohydrate metabolic process"/>
    <property type="evidence" value="ECO:0007669"/>
    <property type="project" value="InterPro"/>
</dbReference>
<evidence type="ECO:0000313" key="5">
    <source>
        <dbReference type="EMBL" id="OGK37606.1"/>
    </source>
</evidence>
<gene>
    <name evidence="5" type="ORF">A3F03_00085</name>
</gene>
<sequence length="366" mass="41833">MKLLVTGGHVTPALACIQKARQKYHQLNVVFVGRQFANTRERIETFEYQEVKKIGIKFISLHAGRLTRSLSIRTLENLWFFPLGFISAWQILQSEKPDAVLSFGGYLGLPVAFCAWLQHIPIFTHEQTINPGLANRLISCFAKKTFIAFPQTSRFFPTHKTIYTGNPVRAEIFRVIRKPFVLIKTHPVIYITGGSLGAHQINCLIENLISALLQKYIVIHQTGNIEEYADYTRLIKIRNKLPAVLKERYFLAQHFFAEEIGYIYSISDLVVARAGANTFFELLACRLPAIFIPLPWSAHDEQKKQAQIFKDQGLGESYEGQDHIALLNLINKTMAKLTNYRQNFNSITSKYDQPAAEIILKTIFQK</sequence>
<reference evidence="5 6" key="1">
    <citation type="journal article" date="2016" name="Nat. Commun.">
        <title>Thousands of microbial genomes shed light on interconnected biogeochemical processes in an aquifer system.</title>
        <authorList>
            <person name="Anantharaman K."/>
            <person name="Brown C.T."/>
            <person name="Hug L.A."/>
            <person name="Sharon I."/>
            <person name="Castelle C.J."/>
            <person name="Probst A.J."/>
            <person name="Thomas B.C."/>
            <person name="Singh A."/>
            <person name="Wilkins M.J."/>
            <person name="Karaoz U."/>
            <person name="Brodie E.L."/>
            <person name="Williams K.H."/>
            <person name="Hubbard S.S."/>
            <person name="Banfield J.F."/>
        </authorList>
    </citation>
    <scope>NUCLEOTIDE SEQUENCE [LARGE SCALE GENOMIC DNA]</scope>
</reference>
<dbReference type="EMBL" id="MGAC01000036">
    <property type="protein sequence ID" value="OGK37606.1"/>
    <property type="molecule type" value="Genomic_DNA"/>
</dbReference>
<evidence type="ECO:0000256" key="1">
    <source>
        <dbReference type="ARBA" id="ARBA00022676"/>
    </source>
</evidence>
<dbReference type="Pfam" id="PF04101">
    <property type="entry name" value="Glyco_tran_28_C"/>
    <property type="match status" value="1"/>
</dbReference>
<evidence type="ECO:0000259" key="3">
    <source>
        <dbReference type="Pfam" id="PF03033"/>
    </source>
</evidence>
<protein>
    <recommendedName>
        <fullName evidence="7">Undecaprenyl-PP-MurNAc-pentapeptide-UDPGlcNAc GlcNAc transferase</fullName>
    </recommendedName>
</protein>
<organism evidence="5 6">
    <name type="scientific">Candidatus Roizmanbacteria bacterium RIFCSPHIGHO2_12_FULL_41_11</name>
    <dbReference type="NCBI Taxonomy" id="1802052"/>
    <lineage>
        <taxon>Bacteria</taxon>
        <taxon>Candidatus Roizmaniibacteriota</taxon>
    </lineage>
</organism>
<dbReference type="CDD" id="cd03785">
    <property type="entry name" value="GT28_MurG"/>
    <property type="match status" value="1"/>
</dbReference>
<dbReference type="AlphaFoldDB" id="A0A1F7I2M4"/>